<dbReference type="eggNOG" id="KOG4240">
    <property type="taxonomic scope" value="Eukaryota"/>
</dbReference>
<accession>G3TFA6</accession>
<dbReference type="PANTHER" id="PTHR45845">
    <property type="entry name" value="RHO GUANINE NUCLEOTIDE EXCHANGE FACTOR-RELATED"/>
    <property type="match status" value="1"/>
</dbReference>
<feature type="region of interest" description="Disordered" evidence="1">
    <location>
        <begin position="1134"/>
        <end position="1204"/>
    </location>
</feature>
<evidence type="ECO:0000313" key="2">
    <source>
        <dbReference type="Ensembl" id="ENSLAFP00000012996.3"/>
    </source>
</evidence>
<reference evidence="2" key="3">
    <citation type="submission" date="2025-09" db="UniProtKB">
        <authorList>
            <consortium name="Ensembl"/>
        </authorList>
    </citation>
    <scope>IDENTIFICATION</scope>
    <source>
        <strain evidence="2">Isolate ISIS603380</strain>
    </source>
</reference>
<reference evidence="2" key="2">
    <citation type="submission" date="2025-08" db="UniProtKB">
        <authorList>
            <consortium name="Ensembl"/>
        </authorList>
    </citation>
    <scope>IDENTIFICATION</scope>
    <source>
        <strain evidence="2">Isolate ISIS603380</strain>
    </source>
</reference>
<feature type="compositionally biased region" description="Polar residues" evidence="1">
    <location>
        <begin position="513"/>
        <end position="523"/>
    </location>
</feature>
<dbReference type="GeneTree" id="ENSGT00940000161174"/>
<gene>
    <name evidence="2" type="primary">KIAA1755</name>
</gene>
<dbReference type="HOGENOM" id="CLU_010854_0_0_1"/>
<dbReference type="OMA" id="EMGTEDW"/>
<dbReference type="PANTHER" id="PTHR45845:SF2">
    <property type="entry name" value="RIKEN CDNA D630003M21 GENE"/>
    <property type="match status" value="1"/>
</dbReference>
<feature type="compositionally biased region" description="Low complexity" evidence="1">
    <location>
        <begin position="450"/>
        <end position="462"/>
    </location>
</feature>
<dbReference type="InParanoid" id="G3TFA6"/>
<evidence type="ECO:0000313" key="3">
    <source>
        <dbReference type="Proteomes" id="UP000007646"/>
    </source>
</evidence>
<sequence>QDPPSLDTAIQHALAGLYPPFEATAPTVLGQVFRLLDSNFQGDGLNFLLDFLIPAKRLCEQVREAACAPYSHHLFLHEGWPLCLRNEVVVHLAPLNPLLLRQGDFYLQVEPQEEQSVCIVIKCLSLDLRTVDKKPIPESSYPILFTQEWLEAINSDFEGSPLHSCLVASENGISLMPWTKITRPEFVDDKPQAVNVLSPLWGSLQLEALNLSSPQELHQARSPGSQEFLAQSLAKGMGRTNGNKYPGLIKVEQARSGEVAFKIDDVVLEGDYVALLDFSQESSGGSPSREAETSSECSYAALEELSQTKETPLSQRKLPPSGANGGSFLEKWTCAKSAGSKEEPCILGLRRKVNHEAPIPDSERPPQEPYLEVLENPLDCASGLRAGVSEEPAGSRSQGSLGNPENMSQLRPGPRQASSPRLSPVSAPARETKMEDRTTQGHGRLPKHMTSPSRSASSSGSPTPGPKFSFLKGQRLSPTSPERVSLQHDQPWKVLCSLYSPKSNRAKPLGKAETTQTKTSCLATDSDPLTGAKGGFPEASVRLPERGPTLDEAPLGPEPRIGALSVEICHSRIACLPGPGGGRDRSGRPLLLVSTYEGTWEAPWCSVSEVTKLLSYLCTVPRSEAKTKGLTVVIDARKQPPHPSLVSALQATQVLVPASIQALLFLGEKEAAVQLETLPGVQVEVFTSLQALSHHVDPSQLPTALGGPFPYCHSEWVQFFQKLDTFLADLRQASSLLQASIEEFEKCDAPGGVQEAARCLSKSKELMEAVLRDPGLLGLQQKGGATLARLRQQASRLDFNPDVRSHLAEAAALYGLVDEQLHVLVTVSNHLLGKLELRVRLGRLEASIHQVSDWMEQEGSRYLQALTPKDGSLETVEKTHAEFEEFFLQAAAQYCRGLELSKQAAQLGAVAGGAGKAGEAGFPEMAAFATTQRAFQAKLTHFYMAAERQRTDLETLLHLHRFCKKMTWFHMDCQDLMTQLRLGKAQGASPGDQRRLHRYLQRLASEFPAEKLTAMELQVASLSWADLGQDLWEEARGRHEEIWTLLKKALAHCPRPATPTVHSTHPELGGVAAKVQDLSGDISFRRWQDPPLRDSLGMERLPKSSWPLRATRGRQYRNFQPGLLPQEAGQAVDANECKGPHEPLDPAPEHSPATPFSRQWLPRQLCLGPLSQVSHQAGGSFSSDGTDSQTSLEDSPQTSPPASL</sequence>
<name>G3TFA6_LOXAF</name>
<evidence type="ECO:0000256" key="1">
    <source>
        <dbReference type="SAM" id="MobiDB-lite"/>
    </source>
</evidence>
<dbReference type="FunCoup" id="G3TFA6">
    <property type="interactions" value="8"/>
</dbReference>
<feature type="compositionally biased region" description="Basic and acidic residues" evidence="1">
    <location>
        <begin position="430"/>
        <end position="439"/>
    </location>
</feature>
<dbReference type="AlphaFoldDB" id="G3TFA6"/>
<organism evidence="2 3">
    <name type="scientific">Loxodonta africana</name>
    <name type="common">African elephant</name>
    <dbReference type="NCBI Taxonomy" id="9785"/>
    <lineage>
        <taxon>Eukaryota</taxon>
        <taxon>Metazoa</taxon>
        <taxon>Chordata</taxon>
        <taxon>Craniata</taxon>
        <taxon>Vertebrata</taxon>
        <taxon>Euteleostomi</taxon>
        <taxon>Mammalia</taxon>
        <taxon>Eutheria</taxon>
        <taxon>Afrotheria</taxon>
        <taxon>Proboscidea</taxon>
        <taxon>Elephantidae</taxon>
        <taxon>Loxodonta</taxon>
    </lineage>
</organism>
<reference evidence="2 3" key="1">
    <citation type="submission" date="2009-06" db="EMBL/GenBank/DDBJ databases">
        <title>The Genome Sequence of Loxodonta africana (African elephant).</title>
        <authorList>
            <person name="Di Palma F."/>
            <person name="Heiman D."/>
            <person name="Young S."/>
            <person name="Johnson J."/>
            <person name="Lander E.S."/>
            <person name="Lindblad-Toh K."/>
        </authorList>
    </citation>
    <scope>NUCLEOTIDE SEQUENCE [LARGE SCALE GENOMIC DNA]</scope>
    <source>
        <strain evidence="2 3">Isolate ISIS603380</strain>
    </source>
</reference>
<proteinExistence type="predicted"/>
<protein>
    <submittedName>
        <fullName evidence="2">KIAA1755</fullName>
    </submittedName>
</protein>
<feature type="region of interest" description="Disordered" evidence="1">
    <location>
        <begin position="503"/>
        <end position="557"/>
    </location>
</feature>
<keyword evidence="3" id="KW-1185">Reference proteome</keyword>
<dbReference type="STRING" id="9785.ENSLAFP00000012996"/>
<dbReference type="Ensembl" id="ENSLAFT00000015510.3">
    <property type="protein sequence ID" value="ENSLAFP00000012996.3"/>
    <property type="gene ID" value="ENSLAFG00000015508.3"/>
</dbReference>
<dbReference type="Proteomes" id="UP000007646">
    <property type="component" value="Unassembled WGS sequence"/>
</dbReference>
<feature type="region of interest" description="Disordered" evidence="1">
    <location>
        <begin position="306"/>
        <end position="325"/>
    </location>
</feature>
<dbReference type="InterPro" id="IPR052231">
    <property type="entry name" value="Rho_GEF_signaling-related"/>
</dbReference>
<dbReference type="Gene3D" id="1.20.58.60">
    <property type="match status" value="1"/>
</dbReference>
<feature type="region of interest" description="Disordered" evidence="1">
    <location>
        <begin position="388"/>
        <end position="486"/>
    </location>
</feature>
<feature type="compositionally biased region" description="Polar residues" evidence="1">
    <location>
        <begin position="395"/>
        <end position="409"/>
    </location>
</feature>
<feature type="compositionally biased region" description="Basic and acidic residues" evidence="1">
    <location>
        <begin position="1135"/>
        <end position="1148"/>
    </location>
</feature>
<feature type="compositionally biased region" description="Polar residues" evidence="1">
    <location>
        <begin position="1171"/>
        <end position="1204"/>
    </location>
</feature>